<comment type="caution">
    <text evidence="2">The sequence shown here is derived from an EMBL/GenBank/DDBJ whole genome shotgun (WGS) entry which is preliminary data.</text>
</comment>
<feature type="transmembrane region" description="Helical" evidence="1">
    <location>
        <begin position="7"/>
        <end position="26"/>
    </location>
</feature>
<dbReference type="EMBL" id="LQWZ01000006">
    <property type="protein sequence ID" value="OAH59165.1"/>
    <property type="molecule type" value="Genomic_DNA"/>
</dbReference>
<dbReference type="Proteomes" id="UP000077271">
    <property type="component" value="Unassembled WGS sequence"/>
</dbReference>
<evidence type="ECO:0000313" key="2">
    <source>
        <dbReference type="EMBL" id="OAH59165.1"/>
    </source>
</evidence>
<keyword evidence="1" id="KW-0472">Membrane</keyword>
<protein>
    <submittedName>
        <fullName evidence="2">Uncharacterized protein</fullName>
    </submittedName>
</protein>
<evidence type="ECO:0000256" key="1">
    <source>
        <dbReference type="SAM" id="Phobius"/>
    </source>
</evidence>
<feature type="transmembrane region" description="Helical" evidence="1">
    <location>
        <begin position="32"/>
        <end position="57"/>
    </location>
</feature>
<keyword evidence="1" id="KW-1133">Transmembrane helix</keyword>
<reference evidence="2 3" key="1">
    <citation type="submission" date="2016-01" db="EMBL/GenBank/DDBJ databases">
        <title>Investigation of taxonomic status of Bacillus aminovorans.</title>
        <authorList>
            <person name="Verma A."/>
            <person name="Pal Y."/>
            <person name="Krishnamurthi S."/>
        </authorList>
    </citation>
    <scope>NUCLEOTIDE SEQUENCE [LARGE SCALE GENOMIC DNA]</scope>
    <source>
        <strain evidence="2 3">DSM 4337</strain>
    </source>
</reference>
<dbReference type="OrthoDB" id="9955422at2"/>
<proteinExistence type="predicted"/>
<name>A0A177L1L4_9BACI</name>
<dbReference type="RefSeq" id="WP_063974430.1">
    <property type="nucleotide sequence ID" value="NZ_LQWZ01000006.1"/>
</dbReference>
<evidence type="ECO:0000313" key="3">
    <source>
        <dbReference type="Proteomes" id="UP000077271"/>
    </source>
</evidence>
<dbReference type="AlphaFoldDB" id="A0A177L1L4"/>
<organism evidence="2 3">
    <name type="scientific">Domibacillus aminovorans</name>
    <dbReference type="NCBI Taxonomy" id="29332"/>
    <lineage>
        <taxon>Bacteria</taxon>
        <taxon>Bacillati</taxon>
        <taxon>Bacillota</taxon>
        <taxon>Bacilli</taxon>
        <taxon>Bacillales</taxon>
        <taxon>Bacillaceae</taxon>
        <taxon>Domibacillus</taxon>
    </lineage>
</organism>
<keyword evidence="1" id="KW-0812">Transmembrane</keyword>
<sequence>MINYLKGSGSAIAVTMLGLAIMAKGLDSFDDFYIGLIYVSGFGYVFSLLGLACLFLIKRLC</sequence>
<gene>
    <name evidence="2" type="ORF">AWH48_16385</name>
</gene>
<accession>A0A177L1L4</accession>